<dbReference type="VEuPathDB" id="FungiDB:CAGL0D01782g"/>
<evidence type="ECO:0000313" key="7">
    <source>
        <dbReference type="Proteomes" id="UP000002428"/>
    </source>
</evidence>
<dbReference type="HOGENOM" id="CLU_252311_0_0_1"/>
<feature type="region of interest" description="Disordered" evidence="3">
    <location>
        <begin position="1456"/>
        <end position="1499"/>
    </location>
</feature>
<feature type="region of interest" description="Disordered" evidence="3">
    <location>
        <begin position="929"/>
        <end position="950"/>
    </location>
</feature>
<feature type="domain" description="Attractin/MKLN-like beta-propeller" evidence="4">
    <location>
        <begin position="166"/>
        <end position="285"/>
    </location>
</feature>
<feature type="compositionally biased region" description="Low complexity" evidence="3">
    <location>
        <begin position="842"/>
        <end position="862"/>
    </location>
</feature>
<feature type="compositionally biased region" description="Polar residues" evidence="3">
    <location>
        <begin position="1479"/>
        <end position="1499"/>
    </location>
</feature>
<dbReference type="GO" id="GO:0062040">
    <property type="term" value="C:fungal biofilm matrix"/>
    <property type="evidence" value="ECO:0000314"/>
    <property type="project" value="CGD"/>
</dbReference>
<feature type="compositionally biased region" description="Low complexity" evidence="3">
    <location>
        <begin position="1162"/>
        <end position="1171"/>
    </location>
</feature>
<feature type="region of interest" description="Disordered" evidence="3">
    <location>
        <begin position="342"/>
        <end position="374"/>
    </location>
</feature>
<keyword evidence="1" id="KW-0880">Kelch repeat</keyword>
<dbReference type="GO" id="GO:0005829">
    <property type="term" value="C:cytosol"/>
    <property type="evidence" value="ECO:0007669"/>
    <property type="project" value="TreeGrafter"/>
</dbReference>
<organism evidence="6 7">
    <name type="scientific">Candida glabrata (strain ATCC 2001 / BCRC 20586 / JCM 3761 / NBRC 0622 / NRRL Y-65 / CBS 138)</name>
    <name type="common">Yeast</name>
    <name type="synonym">Nakaseomyces glabratus</name>
    <dbReference type="NCBI Taxonomy" id="284593"/>
    <lineage>
        <taxon>Eukaryota</taxon>
        <taxon>Fungi</taxon>
        <taxon>Dikarya</taxon>
        <taxon>Ascomycota</taxon>
        <taxon>Saccharomycotina</taxon>
        <taxon>Saccharomycetes</taxon>
        <taxon>Saccharomycetales</taxon>
        <taxon>Saccharomycetaceae</taxon>
        <taxon>Nakaseomyces</taxon>
    </lineage>
</organism>
<evidence type="ECO:0000256" key="3">
    <source>
        <dbReference type="SAM" id="MobiDB-lite"/>
    </source>
</evidence>
<feature type="compositionally biased region" description="Low complexity" evidence="3">
    <location>
        <begin position="756"/>
        <end position="767"/>
    </location>
</feature>
<sequence>MSLLQPFTCTCYPLRLPAAQAGSGDEYVRRKQSLDCRTGAAVTLTRSNIFVHGGLTIPLNLEKVTCAEIQNQVVLYFAKEKDCSAGFKDLKQWLSPEIFFLDLISRTWNRVDTTVESETMLGAGAGAGAGTATGTGMETDPAREAADVDVFANEQSLSSSVTLSVIEQESFRERLFHSMCYVDGNIFVFGGLVMSPQNGYEFTASNELWRLDLRTKQWSLVSRNPLIQRRFNHSMHVKNEHSDTRDTKIVIVGGLNNLDEPVHKVDIYNLTRGYWQSVPDSEFPIELETNIEGKPVDLATDSCFSILVENNEAKIPALAFYKPLSCRDHSVITSRSKKAKQVSGRSSVDTEMAVCDSDTGTKEQDEQDPNSQSPIVALPIVSGSKGIRMASHPLQPNDLLEAPLNLLNPTGDYFGYNIVIGGFCPTLLPSDFHCYIYDIPSGKWTRIGITCPDCEINTHRFWKLFVWDSHHQALVLGTKNDDGYLPSVQKFDHLLSFGLPIINIFNKGIHSVPSNKDAVMSVPDSKFGSSGVSDLESDLNRMSFASSQTSQFESYIRYIAPPYEMTSIRSVFPAYAMVLGKDALEIYGKPLSDFELVSSEGEAIGVPLYLLRKRWGRYFDLLLSQGYSKACTEYEASGNLSTLIKLTPFSSRTGSRDIHSSRLSSSSSLDNYFVKGIGAQHHHYSVSGPAGRKPPGSENIVDRTSRSSVDGHLMGSSPNPMSESVYLTHIDDVDDDDDDCVGPTSQAKNTNKMKSVSRTITSSTTSSTGGMVFRVPFQEKKPSSSVQDIAPDSQFFQTGSSSRRSSLLSSQTMGIQRSPKIEGKRRASHPIISSIMDKGQPVSTRSVGSTRSSLSYVSSSSERQSKSHLPGSRNSSVTGSPILGVLNVPLPPPCQTPTEPVPPPPVTKYPNITSKPRTNSMSEVFNTIKGSPLSSRRSSYSRKTSTSEVNSAIDRQLMEDRFKEADMAFAKQTPTKPVAGSKMPENIRSSTRNSVNNDWSRHSFASVSDSSESATVNGNIEMEPMLIPRTLYLPWSTATVHAFAEFFYTGQVNGKWMLSPVVLDLLVISKLYELPLLFNLISEVLYSIVGKKEEGMYITCKSLIDSFSRKVSTYFGNDKEKEVAYLESCEAYKILKKIKLCLERIDNGFFDLDLMRRHSMSRSSYNSSNGSTVEKKNSLDLSPRGSSNLPTMMGNGPRDSHVSIESLNYPMHMNIPSSRRSTGTFAHRTTKKSSLSKEIDPSFFNDTSSTLSLHDTAIVKDFNEKIAKADTITEKDYSSTSSSSSCDLDDESDQEKLRHLSETDFATILDTRDSKSHQLNTKEDINNFDFSLGLLSSFNDEKNKLRKVDVDEPIDPLAKISHNLDSPNRLYSKYSQGFGKMPKSGSQASNMGLLTLENLASPNALPPDDAVIKAIHQTTVLANEVRLMIRCGDCLQISKDLRRCKKIMNSELTKLEKTHNVSESRTSISASSSQTRLSDYQSSTNSGKITPTAGGSVTTMDPLVKSKLKQNLTGQELHPGIHFVETLHSPKSVADFESKETSSQPGVLNGLHTGLHSGFHAGLHTSPHAGLHSKPQHSHSATKIPKVSHKLGKATTSTSLKSESKSPSSTNLGKKEHNSSLGPLSFFGIRNK</sequence>
<dbReference type="CGD" id="CAL0128147">
    <property type="gene designation" value="CAGL0D01782g"/>
</dbReference>
<feature type="compositionally biased region" description="Polar residues" evidence="3">
    <location>
        <begin position="743"/>
        <end position="754"/>
    </location>
</feature>
<feature type="region of interest" description="Disordered" evidence="3">
    <location>
        <begin position="683"/>
        <end position="723"/>
    </location>
</feature>
<dbReference type="InterPro" id="IPR015915">
    <property type="entry name" value="Kelch-typ_b-propeller"/>
</dbReference>
<feature type="region of interest" description="Disordered" evidence="3">
    <location>
        <begin position="1162"/>
        <end position="1195"/>
    </location>
</feature>
<dbReference type="GO" id="GO:0005739">
    <property type="term" value="C:mitochondrion"/>
    <property type="evidence" value="ECO:0007669"/>
    <property type="project" value="TreeGrafter"/>
</dbReference>
<dbReference type="GO" id="GO:0045454">
    <property type="term" value="P:cell redox homeostasis"/>
    <property type="evidence" value="ECO:0007669"/>
    <property type="project" value="TreeGrafter"/>
</dbReference>
<keyword evidence="2" id="KW-0677">Repeat</keyword>
<feature type="region of interest" description="Disordered" evidence="3">
    <location>
        <begin position="974"/>
        <end position="994"/>
    </location>
</feature>
<feature type="compositionally biased region" description="Low complexity" evidence="3">
    <location>
        <begin position="800"/>
        <end position="810"/>
    </location>
</feature>
<feature type="region of interest" description="Disordered" evidence="3">
    <location>
        <begin position="743"/>
        <end position="767"/>
    </location>
</feature>
<evidence type="ECO:0000256" key="1">
    <source>
        <dbReference type="ARBA" id="ARBA00022441"/>
    </source>
</evidence>
<feature type="compositionally biased region" description="Low complexity" evidence="3">
    <location>
        <begin position="934"/>
        <end position="947"/>
    </location>
</feature>
<dbReference type="PANTHER" id="PTHR43503">
    <property type="entry name" value="MCG48959-RELATED"/>
    <property type="match status" value="1"/>
</dbReference>
<feature type="compositionally biased region" description="Low complexity" evidence="3">
    <location>
        <begin position="1593"/>
        <end position="1610"/>
    </location>
</feature>
<dbReference type="Gene3D" id="2.120.10.80">
    <property type="entry name" value="Kelch-type beta propeller"/>
    <property type="match status" value="1"/>
</dbReference>
<evidence type="ECO:0000256" key="2">
    <source>
        <dbReference type="ARBA" id="ARBA00022737"/>
    </source>
</evidence>
<dbReference type="InterPro" id="IPR056737">
    <property type="entry name" value="Beta-prop_ATRN-MKLN-like"/>
</dbReference>
<dbReference type="FunCoup" id="Q6FWA1">
    <property type="interactions" value="276"/>
</dbReference>
<feature type="region of interest" description="Disordered" evidence="3">
    <location>
        <begin position="1534"/>
        <end position="1553"/>
    </location>
</feature>
<protein>
    <recommendedName>
        <fullName evidence="4">Attractin/MKLN-like beta-propeller domain-containing protein</fullName>
    </recommendedName>
</protein>
<evidence type="ECO:0000313" key="6">
    <source>
        <dbReference type="EMBL" id="CAG58404.1"/>
    </source>
</evidence>
<gene>
    <name evidence="5 6" type="ordered locus">CAGL0D01782g</name>
</gene>
<dbReference type="STRING" id="284593.Q6FWA1"/>
<dbReference type="EMBL" id="CR380950">
    <property type="protein sequence ID" value="CAG58404.1"/>
    <property type="molecule type" value="Genomic_DNA"/>
</dbReference>
<dbReference type="KEGG" id="cgr:2887041"/>
<name>Q6FWA1_CANGA</name>
<reference evidence="6 7" key="1">
    <citation type="journal article" date="2004" name="Nature">
        <title>Genome evolution in yeasts.</title>
        <authorList>
            <consortium name="Genolevures"/>
            <person name="Dujon B."/>
            <person name="Sherman D."/>
            <person name="Fischer G."/>
            <person name="Durrens P."/>
            <person name="Casaregola S."/>
            <person name="Lafontaine I."/>
            <person name="de Montigny J."/>
            <person name="Marck C."/>
            <person name="Neuveglise C."/>
            <person name="Talla E."/>
            <person name="Goffard N."/>
            <person name="Frangeul L."/>
            <person name="Aigle M."/>
            <person name="Anthouard V."/>
            <person name="Babour A."/>
            <person name="Barbe V."/>
            <person name="Barnay S."/>
            <person name="Blanchin S."/>
            <person name="Beckerich J.M."/>
            <person name="Beyne E."/>
            <person name="Bleykasten C."/>
            <person name="Boisrame A."/>
            <person name="Boyer J."/>
            <person name="Cattolico L."/>
            <person name="Confanioleri F."/>
            <person name="de Daruvar A."/>
            <person name="Despons L."/>
            <person name="Fabre E."/>
            <person name="Fairhead C."/>
            <person name="Ferry-Dumazet H."/>
            <person name="Groppi A."/>
            <person name="Hantraye F."/>
            <person name="Hennequin C."/>
            <person name="Jauniaux N."/>
            <person name="Joyet P."/>
            <person name="Kachouri R."/>
            <person name="Kerrest A."/>
            <person name="Koszul R."/>
            <person name="Lemaire M."/>
            <person name="Lesur I."/>
            <person name="Ma L."/>
            <person name="Muller H."/>
            <person name="Nicaud J.M."/>
            <person name="Nikolski M."/>
            <person name="Oztas S."/>
            <person name="Ozier-Kalogeropoulos O."/>
            <person name="Pellenz S."/>
            <person name="Potier S."/>
            <person name="Richard G.F."/>
            <person name="Straub M.L."/>
            <person name="Suleau A."/>
            <person name="Swennene D."/>
            <person name="Tekaia F."/>
            <person name="Wesolowski-Louvel M."/>
            <person name="Westhof E."/>
            <person name="Wirth B."/>
            <person name="Zeniou-Meyer M."/>
            <person name="Zivanovic I."/>
            <person name="Bolotin-Fukuhara M."/>
            <person name="Thierry A."/>
            <person name="Bouchier C."/>
            <person name="Caudron B."/>
            <person name="Scarpelli C."/>
            <person name="Gaillardin C."/>
            <person name="Weissenbach J."/>
            <person name="Wincker P."/>
            <person name="Souciet J.L."/>
        </authorList>
    </citation>
    <scope>NUCLEOTIDE SEQUENCE [LARGE SCALE GENOMIC DNA]</scope>
    <source>
        <strain evidence="7">ATCC 2001 / BCRC 20586 / JCM 3761 / NBRC 0622 / NRRL Y-65 / CBS 138</strain>
    </source>
</reference>
<feature type="compositionally biased region" description="Low complexity" evidence="3">
    <location>
        <begin position="1463"/>
        <end position="1478"/>
    </location>
</feature>
<dbReference type="Proteomes" id="UP000002428">
    <property type="component" value="Chromosome D"/>
</dbReference>
<dbReference type="InParanoid" id="Q6FWA1"/>
<dbReference type="Pfam" id="PF24981">
    <property type="entry name" value="Beta-prop_ATRN-LZTR1"/>
    <property type="match status" value="1"/>
</dbReference>
<dbReference type="PANTHER" id="PTHR43503:SF2">
    <property type="entry name" value="NEGATIVE REGULATOR OF SPORULATION MDS3-RELATED"/>
    <property type="match status" value="1"/>
</dbReference>
<keyword evidence="7" id="KW-1185">Reference proteome</keyword>
<feature type="region of interest" description="Disordered" evidence="3">
    <location>
        <begin position="1273"/>
        <end position="1295"/>
    </location>
</feature>
<feature type="region of interest" description="Disordered" evidence="3">
    <location>
        <begin position="795"/>
        <end position="906"/>
    </location>
</feature>
<proteinExistence type="predicted"/>
<evidence type="ECO:0000313" key="5">
    <source>
        <dbReference type="CGD" id="CAL0128147"/>
    </source>
</evidence>
<feature type="compositionally biased region" description="Pro residues" evidence="3">
    <location>
        <begin position="889"/>
        <end position="906"/>
    </location>
</feature>
<dbReference type="eggNOG" id="ENOG502QSQ9">
    <property type="taxonomic scope" value="Eukaryota"/>
</dbReference>
<dbReference type="SUPFAM" id="SSF117281">
    <property type="entry name" value="Kelch motif"/>
    <property type="match status" value="1"/>
</dbReference>
<feature type="region of interest" description="Disordered" evidence="3">
    <location>
        <begin position="1558"/>
        <end position="1632"/>
    </location>
</feature>
<dbReference type="OMA" id="WQSHHKV"/>
<accession>Q6FWA1</accession>
<evidence type="ECO:0000259" key="4">
    <source>
        <dbReference type="Pfam" id="PF24981"/>
    </source>
</evidence>